<dbReference type="Proteomes" id="UP000630805">
    <property type="component" value="Unassembled WGS sequence"/>
</dbReference>
<reference evidence="1 2" key="1">
    <citation type="submission" date="2020-06" db="EMBL/GenBank/DDBJ databases">
        <authorList>
            <person name="Cao W.R."/>
        </authorList>
    </citation>
    <scope>NUCLEOTIDE SEQUENCE [LARGE SCALE GENOMIC DNA]</scope>
    <source>
        <strain evidence="1 2">B1Z28</strain>
    </source>
</reference>
<evidence type="ECO:0008006" key="3">
    <source>
        <dbReference type="Google" id="ProtNLM"/>
    </source>
</evidence>
<gene>
    <name evidence="1" type="ORF">HW561_22230</name>
</gene>
<proteinExistence type="predicted"/>
<dbReference type="RefSeq" id="WP_176867545.1">
    <property type="nucleotide sequence ID" value="NZ_JABXWT010000028.1"/>
</dbReference>
<dbReference type="Gene3D" id="3.60.21.10">
    <property type="match status" value="1"/>
</dbReference>
<dbReference type="EMBL" id="JABXWT010000028">
    <property type="protein sequence ID" value="NVO58504.1"/>
    <property type="molecule type" value="Genomic_DNA"/>
</dbReference>
<dbReference type="InterPro" id="IPR029052">
    <property type="entry name" value="Metallo-depent_PP-like"/>
</dbReference>
<protein>
    <recommendedName>
        <fullName evidence="3">Calcineurin-like phosphoesterase domain-containing protein</fullName>
    </recommendedName>
</protein>
<comment type="caution">
    <text evidence="1">The sequence shown here is derived from an EMBL/GenBank/DDBJ whole genome shotgun (WGS) entry which is preliminary data.</text>
</comment>
<sequence length="450" mass="50440">MINSGLPDEARQAEWLEAELSSATGRVMIMLHHPPYLCFPDEPSHYDNTDPPGRDWLLGLVQKYGVEAMFTGHAHNFWYDRFGKTDYYLAPSTCFARQDYSEMLRTLPPENSEFGRNDVDKLGYFIVKVFEKGHTVQFVRTFGEELAPGATAAPLRDLAVTPVENTAPRIGFDLRQNWAEIAEVSPSGGLDEFDRKLVRNDYPLLALIEMGVRDIRIPLADLRDPARCQRLRTLTHLGFRPTIFGFGIPSESDLNLIGANKAFLRDWEMTLDWEAISKMQDDFARLNARIGLPIYLSRMRSKSDLPTGSLYFHVINHGFTPADADQLSQLAALTLPGVKGAVFRVGNQMPVGETLSQIDSIVSERQLQASAHLRIAGDNPAEPHVDHNETCARHAEALQLVSNLKATRLFSDTLVDNDRGYFPRQGAIDRAGNPNPLFELIRKAHVPGKT</sequence>
<accession>A0ABX2PZR7</accession>
<evidence type="ECO:0000313" key="2">
    <source>
        <dbReference type="Proteomes" id="UP000630805"/>
    </source>
</evidence>
<keyword evidence="2" id="KW-1185">Reference proteome</keyword>
<name>A0ABX2PZR7_9RHOB</name>
<evidence type="ECO:0000313" key="1">
    <source>
        <dbReference type="EMBL" id="NVO58504.1"/>
    </source>
</evidence>
<dbReference type="SUPFAM" id="SSF56300">
    <property type="entry name" value="Metallo-dependent phosphatases"/>
    <property type="match status" value="1"/>
</dbReference>
<organism evidence="1 2">
    <name type="scientific">Ruegeria haliotis</name>
    <dbReference type="NCBI Taxonomy" id="2747601"/>
    <lineage>
        <taxon>Bacteria</taxon>
        <taxon>Pseudomonadati</taxon>
        <taxon>Pseudomonadota</taxon>
        <taxon>Alphaproteobacteria</taxon>
        <taxon>Rhodobacterales</taxon>
        <taxon>Roseobacteraceae</taxon>
        <taxon>Ruegeria</taxon>
    </lineage>
</organism>